<dbReference type="InterPro" id="IPR021617">
    <property type="entry name" value="DUF3231"/>
</dbReference>
<dbReference type="EMBL" id="VTEV01000005">
    <property type="protein sequence ID" value="TYS67754.1"/>
    <property type="molecule type" value="Genomic_DNA"/>
</dbReference>
<name>A0A5D4T0H1_9BACI</name>
<evidence type="ECO:0000313" key="1">
    <source>
        <dbReference type="EMBL" id="TYS67754.1"/>
    </source>
</evidence>
<protein>
    <submittedName>
        <fullName evidence="1">DUF3231 family protein</fullName>
    </submittedName>
</protein>
<dbReference type="Gene3D" id="1.20.1260.10">
    <property type="match status" value="1"/>
</dbReference>
<dbReference type="STRING" id="79883.GCA_001636495_00042"/>
<reference evidence="1 2" key="1">
    <citation type="submission" date="2019-08" db="EMBL/GenBank/DDBJ databases">
        <title>Bacillus genomes from the desert of Cuatro Cienegas, Coahuila.</title>
        <authorList>
            <person name="Olmedo-Alvarez G."/>
        </authorList>
    </citation>
    <scope>NUCLEOTIDE SEQUENCE [LARGE SCALE GENOMIC DNA]</scope>
    <source>
        <strain evidence="1 2">CH28_1T</strain>
    </source>
</reference>
<dbReference type="AlphaFoldDB" id="A0A5D4T0H1"/>
<proteinExistence type="predicted"/>
<dbReference type="Proteomes" id="UP000322524">
    <property type="component" value="Unassembled WGS sequence"/>
</dbReference>
<dbReference type="Pfam" id="PF11553">
    <property type="entry name" value="DUF3231"/>
    <property type="match status" value="1"/>
</dbReference>
<dbReference type="RefSeq" id="WP_148988863.1">
    <property type="nucleotide sequence ID" value="NZ_VTEV01000005.1"/>
</dbReference>
<comment type="caution">
    <text evidence="1">The sequence shown here is derived from an EMBL/GenBank/DDBJ whole genome shotgun (WGS) entry which is preliminary data.</text>
</comment>
<accession>A0A5D4T0H1</accession>
<organism evidence="1 2">
    <name type="scientific">Sutcliffiella horikoshii</name>
    <dbReference type="NCBI Taxonomy" id="79883"/>
    <lineage>
        <taxon>Bacteria</taxon>
        <taxon>Bacillati</taxon>
        <taxon>Bacillota</taxon>
        <taxon>Bacilli</taxon>
        <taxon>Bacillales</taxon>
        <taxon>Bacillaceae</taxon>
        <taxon>Sutcliffiella</taxon>
    </lineage>
</organism>
<sequence length="184" mass="20147">MTSAIEAIAAIIKNFTDEEPKFPLHVGEVMDLWTAFTAFKEAHTLYQVALNTTTDTDLKPVLEEALEGSFADTKKIEEFLIKEGVPLPLIYPNKPASEPSAVPEGVRLTDDEIANLISVKVAASVTFCAQAMSKTVRTDVGLLFFSIQVNLMKFAAPLKNLMKARGWLRVPPPYNPPGAPHPPN</sequence>
<evidence type="ECO:0000313" key="2">
    <source>
        <dbReference type="Proteomes" id="UP000322524"/>
    </source>
</evidence>
<dbReference type="OrthoDB" id="1934429at2"/>
<dbReference type="InterPro" id="IPR012347">
    <property type="entry name" value="Ferritin-like"/>
</dbReference>
<gene>
    <name evidence="1" type="ORF">FZC76_14425</name>
</gene>